<protein>
    <submittedName>
        <fullName evidence="1">Uncharacterized protein</fullName>
    </submittedName>
</protein>
<keyword evidence="2" id="KW-1185">Reference proteome</keyword>
<organism evidence="1 2">
    <name type="scientific">Weizmannia acidilactici</name>
    <dbReference type="NCBI Taxonomy" id="2607726"/>
    <lineage>
        <taxon>Bacteria</taxon>
        <taxon>Bacillati</taxon>
        <taxon>Bacillota</taxon>
        <taxon>Bacilli</taxon>
        <taxon>Bacillales</taxon>
        <taxon>Bacillaceae</taxon>
        <taxon>Heyndrickxia</taxon>
    </lineage>
</organism>
<sequence>MKNNSTWTVKGNSYLTNLTIDSGSKIVVPKGYKVKMTVNGVETTIKTGTYTGAIVLTVAPNQD</sequence>
<name>A0A5J4JJD2_9BACI</name>
<dbReference type="Proteomes" id="UP000391919">
    <property type="component" value="Unassembled WGS sequence"/>
</dbReference>
<reference evidence="1 2" key="1">
    <citation type="submission" date="2019-09" db="EMBL/GenBank/DDBJ databases">
        <title>Draft genome sequence of Bacillus sp. JC-7.</title>
        <authorList>
            <person name="Tanaka N."/>
            <person name="Shiwa Y."/>
            <person name="Fujita N."/>
            <person name="Tanasupawat S."/>
        </authorList>
    </citation>
    <scope>NUCLEOTIDE SEQUENCE [LARGE SCALE GENOMIC DNA]</scope>
    <source>
        <strain evidence="1 2">JC-7</strain>
    </source>
</reference>
<dbReference type="EMBL" id="BKZQ01000085">
    <property type="protein sequence ID" value="GER71881.1"/>
    <property type="molecule type" value="Genomic_DNA"/>
</dbReference>
<evidence type="ECO:0000313" key="1">
    <source>
        <dbReference type="EMBL" id="GER71881.1"/>
    </source>
</evidence>
<dbReference type="AlphaFoldDB" id="A0A5J4JJD2"/>
<gene>
    <name evidence="1" type="ORF">BpJC7_31840</name>
</gene>
<evidence type="ECO:0000313" key="2">
    <source>
        <dbReference type="Proteomes" id="UP000391919"/>
    </source>
</evidence>
<proteinExistence type="predicted"/>
<accession>A0A5J4JJD2</accession>
<comment type="caution">
    <text evidence="1">The sequence shown here is derived from an EMBL/GenBank/DDBJ whole genome shotgun (WGS) entry which is preliminary data.</text>
</comment>